<evidence type="ECO:0000256" key="1">
    <source>
        <dbReference type="SAM" id="MobiDB-lite"/>
    </source>
</evidence>
<name>A0A5B0KPH2_9PROT</name>
<proteinExistence type="predicted"/>
<reference evidence="2 3" key="1">
    <citation type="submission" date="2019-07" db="EMBL/GenBank/DDBJ databases">
        <title>Genome sequencing of the stress-tolerant strain Azospirillum brasilense Az19.</title>
        <authorList>
            <person name="Maroniche G.A."/>
            <person name="Garcia J.E."/>
            <person name="Pagnussat L."/>
            <person name="Amenta M."/>
            <person name="Creus C.M."/>
        </authorList>
    </citation>
    <scope>NUCLEOTIDE SEQUENCE [LARGE SCALE GENOMIC DNA]</scope>
    <source>
        <strain evidence="2 3">Az19</strain>
    </source>
</reference>
<comment type="caution">
    <text evidence="2">The sequence shown here is derived from an EMBL/GenBank/DDBJ whole genome shotgun (WGS) entry which is preliminary data.</text>
</comment>
<accession>A0A5B0KPH2</accession>
<evidence type="ECO:0000313" key="2">
    <source>
        <dbReference type="EMBL" id="KAA1054199.1"/>
    </source>
</evidence>
<evidence type="ECO:0000313" key="3">
    <source>
        <dbReference type="Proteomes" id="UP000325333"/>
    </source>
</evidence>
<sequence>MWRSGRRNDVQRPDKKRPDCTSDIVGGRGRDFPVFRHCENAATEPTALKRTASVPW</sequence>
<dbReference type="EMBL" id="VEWN01000011">
    <property type="protein sequence ID" value="KAA1054199.1"/>
    <property type="molecule type" value="Genomic_DNA"/>
</dbReference>
<organism evidence="2 3">
    <name type="scientific">Azospirillum argentinense</name>
    <dbReference type="NCBI Taxonomy" id="2970906"/>
    <lineage>
        <taxon>Bacteria</taxon>
        <taxon>Pseudomonadati</taxon>
        <taxon>Pseudomonadota</taxon>
        <taxon>Alphaproteobacteria</taxon>
        <taxon>Rhodospirillales</taxon>
        <taxon>Azospirillaceae</taxon>
        <taxon>Azospirillum</taxon>
    </lineage>
</organism>
<gene>
    <name evidence="2" type="ORF">FH063_002101</name>
</gene>
<feature type="region of interest" description="Disordered" evidence="1">
    <location>
        <begin position="1"/>
        <end position="28"/>
    </location>
</feature>
<dbReference type="Proteomes" id="UP000325333">
    <property type="component" value="Unassembled WGS sequence"/>
</dbReference>
<protein>
    <submittedName>
        <fullName evidence="2">Uncharacterized protein</fullName>
    </submittedName>
</protein>
<dbReference type="AlphaFoldDB" id="A0A5B0KPH2"/>
<feature type="compositionally biased region" description="Basic and acidic residues" evidence="1">
    <location>
        <begin position="1"/>
        <end position="20"/>
    </location>
</feature>